<evidence type="ECO:0000256" key="12">
    <source>
        <dbReference type="SAM" id="MobiDB-lite"/>
    </source>
</evidence>
<feature type="binding site" evidence="11">
    <location>
        <position position="37"/>
    </location>
    <ligand>
        <name>ATP</name>
        <dbReference type="ChEBI" id="CHEBI:30616"/>
    </ligand>
</feature>
<dbReference type="Pfam" id="PF00069">
    <property type="entry name" value="Pkinase"/>
    <property type="match status" value="1"/>
</dbReference>
<dbReference type="SMART" id="SM00776">
    <property type="entry name" value="NPCBM"/>
    <property type="match status" value="1"/>
</dbReference>
<dbReference type="AlphaFoldDB" id="A0A9Y2JY70"/>
<dbReference type="CDD" id="cd14014">
    <property type="entry name" value="STKc_PknB_like"/>
    <property type="match status" value="1"/>
</dbReference>
<dbReference type="PROSITE" id="PS50011">
    <property type="entry name" value="PROTEIN_KINASE_DOM"/>
    <property type="match status" value="1"/>
</dbReference>
<evidence type="ECO:0000256" key="3">
    <source>
        <dbReference type="ARBA" id="ARBA00022679"/>
    </source>
</evidence>
<dbReference type="Pfam" id="PF03793">
    <property type="entry name" value="PASTA"/>
    <property type="match status" value="1"/>
</dbReference>
<evidence type="ECO:0000313" key="17">
    <source>
        <dbReference type="Proteomes" id="UP001239397"/>
    </source>
</evidence>
<keyword evidence="13" id="KW-0472">Membrane</keyword>
<dbReference type="InterPro" id="IPR017441">
    <property type="entry name" value="Protein_kinase_ATP_BS"/>
</dbReference>
<dbReference type="PANTHER" id="PTHR43289">
    <property type="entry name" value="MITOGEN-ACTIVATED PROTEIN KINASE KINASE KINASE 20-RELATED"/>
    <property type="match status" value="1"/>
</dbReference>
<comment type="catalytic activity">
    <reaction evidence="9">
        <text>L-threonyl-[protein] + ATP = O-phospho-L-threonyl-[protein] + ADP + H(+)</text>
        <dbReference type="Rhea" id="RHEA:46608"/>
        <dbReference type="Rhea" id="RHEA-COMP:11060"/>
        <dbReference type="Rhea" id="RHEA-COMP:11605"/>
        <dbReference type="ChEBI" id="CHEBI:15378"/>
        <dbReference type="ChEBI" id="CHEBI:30013"/>
        <dbReference type="ChEBI" id="CHEBI:30616"/>
        <dbReference type="ChEBI" id="CHEBI:61977"/>
        <dbReference type="ChEBI" id="CHEBI:456216"/>
        <dbReference type="EC" id="2.7.11.1"/>
    </reaction>
</comment>
<feature type="transmembrane region" description="Helical" evidence="13">
    <location>
        <begin position="330"/>
        <end position="348"/>
    </location>
</feature>
<feature type="domain" description="PASTA" evidence="15">
    <location>
        <begin position="382"/>
        <end position="444"/>
    </location>
</feature>
<dbReference type="SMART" id="SM00740">
    <property type="entry name" value="PASTA"/>
    <property type="match status" value="1"/>
</dbReference>
<sequence length="596" mass="62458">MEKALGSRYRLGDQLGMGAMGRVFAGSDEQGKAYAFKVLRDELVEDPELVARFLQERSILVGLRHPNLVGVHDLVVEGETVAIVMDLVGGGDLRARLTAEKSLLPAEVARIGAGVAAALGAVHQAGVVHRDVKPENVLMDGTVPRLTDFGISRLATATDLGRRSLLVGTPQYLAPELGKGLEATPASDLYSLGILLYELCCGVTPFAGQSTFAVIRLHESALPGRPAGVPDQLWDVLAWLMAKRPSDRPDSAQQVATILDALVLELMKEPLVLPLTTPPPPVPLNETGLGTETVFGTAPPPPRRPVATTSPSMPTGVTVSPPKRRRRGRVVLTLVVVLALLTGGWFAFRPSSNAGPAPIAAPTTSAPASVAPAVDAPSVTTTAKPSVMPDVTGKKLAAAQDALPGIQVTTVDKIDATADDGTVIAQDPAAGAAIGDTVKLTVARQAQLVYLDSGHPASGEWSSSVQNANIAGKSYLHAVGIEVSANTDTHGVEYNISKGFRRFTATAGVDDNAVDSTLKMQLEVFADGREIFNKPVPYGTPVPVDLDISGVLRLRIQWEAVSGNRDICCRSSYLVLGTAELLGLPGEVPTSPTTTG</sequence>
<gene>
    <name evidence="16" type="ORF">QRX60_15305</name>
</gene>
<dbReference type="Gene3D" id="3.30.10.20">
    <property type="match status" value="1"/>
</dbReference>
<dbReference type="Gene3D" id="3.30.200.20">
    <property type="entry name" value="Phosphorylase Kinase, domain 1"/>
    <property type="match status" value="1"/>
</dbReference>
<dbReference type="InterPro" id="IPR005543">
    <property type="entry name" value="PASTA_dom"/>
</dbReference>
<organism evidence="16 17">
    <name type="scientific">Amycolatopsis mongoliensis</name>
    <dbReference type="NCBI Taxonomy" id="715475"/>
    <lineage>
        <taxon>Bacteria</taxon>
        <taxon>Bacillati</taxon>
        <taxon>Actinomycetota</taxon>
        <taxon>Actinomycetes</taxon>
        <taxon>Pseudonocardiales</taxon>
        <taxon>Pseudonocardiaceae</taxon>
        <taxon>Amycolatopsis</taxon>
    </lineage>
</organism>
<dbReference type="CDD" id="cd06577">
    <property type="entry name" value="PASTA_pknB"/>
    <property type="match status" value="1"/>
</dbReference>
<dbReference type="InterPro" id="IPR013222">
    <property type="entry name" value="Glyco_hyd_98_carb-bd"/>
</dbReference>
<dbReference type="Pfam" id="PF08305">
    <property type="entry name" value="NPCBM"/>
    <property type="match status" value="1"/>
</dbReference>
<dbReference type="Gene3D" id="1.10.510.10">
    <property type="entry name" value="Transferase(Phosphotransferase) domain 1"/>
    <property type="match status" value="1"/>
</dbReference>
<name>A0A9Y2JY70_9PSEU</name>
<keyword evidence="6 16" id="KW-0418">Kinase</keyword>
<keyword evidence="17" id="KW-1185">Reference proteome</keyword>
<dbReference type="EMBL" id="CP127295">
    <property type="protein sequence ID" value="WIY05134.1"/>
    <property type="molecule type" value="Genomic_DNA"/>
</dbReference>
<reference evidence="16 17" key="1">
    <citation type="submission" date="2023-06" db="EMBL/GenBank/DDBJ databases">
        <authorList>
            <person name="Oyuntsetseg B."/>
            <person name="Kim S.B."/>
        </authorList>
    </citation>
    <scope>NUCLEOTIDE SEQUENCE [LARGE SCALE GENOMIC DNA]</scope>
    <source>
        <strain evidence="16 17">4-36</strain>
    </source>
</reference>
<keyword evidence="3" id="KW-0808">Transferase</keyword>
<feature type="region of interest" description="Disordered" evidence="12">
    <location>
        <begin position="296"/>
        <end position="322"/>
    </location>
</feature>
<dbReference type="InterPro" id="IPR008271">
    <property type="entry name" value="Ser/Thr_kinase_AS"/>
</dbReference>
<dbReference type="SUPFAM" id="SSF56112">
    <property type="entry name" value="Protein kinase-like (PK-like)"/>
    <property type="match status" value="1"/>
</dbReference>
<proteinExistence type="predicted"/>
<dbReference type="Proteomes" id="UP001239397">
    <property type="component" value="Chromosome"/>
</dbReference>
<keyword evidence="5 11" id="KW-0547">Nucleotide-binding</keyword>
<keyword evidence="8" id="KW-0675">Receptor</keyword>
<dbReference type="InterPro" id="IPR038637">
    <property type="entry name" value="NPCBM_sf"/>
</dbReference>
<evidence type="ECO:0000259" key="14">
    <source>
        <dbReference type="PROSITE" id="PS50011"/>
    </source>
</evidence>
<dbReference type="GO" id="GO:0005524">
    <property type="term" value="F:ATP binding"/>
    <property type="evidence" value="ECO:0007669"/>
    <property type="project" value="UniProtKB-UniRule"/>
</dbReference>
<dbReference type="Gene3D" id="2.60.120.1060">
    <property type="entry name" value="NPCBM/NEW2 domain"/>
    <property type="match status" value="1"/>
</dbReference>
<comment type="catalytic activity">
    <reaction evidence="10">
        <text>L-seryl-[protein] + ATP = O-phospho-L-seryl-[protein] + ADP + H(+)</text>
        <dbReference type="Rhea" id="RHEA:17989"/>
        <dbReference type="Rhea" id="RHEA-COMP:9863"/>
        <dbReference type="Rhea" id="RHEA-COMP:11604"/>
        <dbReference type="ChEBI" id="CHEBI:15378"/>
        <dbReference type="ChEBI" id="CHEBI:29999"/>
        <dbReference type="ChEBI" id="CHEBI:30616"/>
        <dbReference type="ChEBI" id="CHEBI:83421"/>
        <dbReference type="ChEBI" id="CHEBI:456216"/>
        <dbReference type="EC" id="2.7.11.1"/>
    </reaction>
</comment>
<evidence type="ECO:0000256" key="7">
    <source>
        <dbReference type="ARBA" id="ARBA00022840"/>
    </source>
</evidence>
<evidence type="ECO:0000256" key="9">
    <source>
        <dbReference type="ARBA" id="ARBA00047899"/>
    </source>
</evidence>
<keyword evidence="7 11" id="KW-0067">ATP-binding</keyword>
<keyword evidence="4" id="KW-0677">Repeat</keyword>
<evidence type="ECO:0000256" key="4">
    <source>
        <dbReference type="ARBA" id="ARBA00022737"/>
    </source>
</evidence>
<dbReference type="GO" id="GO:0004674">
    <property type="term" value="F:protein serine/threonine kinase activity"/>
    <property type="evidence" value="ECO:0007669"/>
    <property type="project" value="UniProtKB-KW"/>
</dbReference>
<dbReference type="InterPro" id="IPR011009">
    <property type="entry name" value="Kinase-like_dom_sf"/>
</dbReference>
<evidence type="ECO:0000256" key="5">
    <source>
        <dbReference type="ARBA" id="ARBA00022741"/>
    </source>
</evidence>
<evidence type="ECO:0000256" key="13">
    <source>
        <dbReference type="SAM" id="Phobius"/>
    </source>
</evidence>
<dbReference type="PROSITE" id="PS00108">
    <property type="entry name" value="PROTEIN_KINASE_ST"/>
    <property type="match status" value="1"/>
</dbReference>
<evidence type="ECO:0000313" key="16">
    <source>
        <dbReference type="EMBL" id="WIY05134.1"/>
    </source>
</evidence>
<evidence type="ECO:0000256" key="10">
    <source>
        <dbReference type="ARBA" id="ARBA00048679"/>
    </source>
</evidence>
<evidence type="ECO:0000256" key="11">
    <source>
        <dbReference type="PROSITE-ProRule" id="PRU10141"/>
    </source>
</evidence>
<evidence type="ECO:0000256" key="8">
    <source>
        <dbReference type="ARBA" id="ARBA00023170"/>
    </source>
</evidence>
<evidence type="ECO:0000256" key="2">
    <source>
        <dbReference type="ARBA" id="ARBA00022527"/>
    </source>
</evidence>
<keyword evidence="13" id="KW-0812">Transmembrane</keyword>
<dbReference type="SUPFAM" id="SSF49785">
    <property type="entry name" value="Galactose-binding domain-like"/>
    <property type="match status" value="1"/>
</dbReference>
<dbReference type="RefSeq" id="WP_286001436.1">
    <property type="nucleotide sequence ID" value="NZ_CP127295.1"/>
</dbReference>
<dbReference type="InterPro" id="IPR008979">
    <property type="entry name" value="Galactose-bd-like_sf"/>
</dbReference>
<dbReference type="InterPro" id="IPR000719">
    <property type="entry name" value="Prot_kinase_dom"/>
</dbReference>
<protein>
    <recommendedName>
        <fullName evidence="1">non-specific serine/threonine protein kinase</fullName>
        <ecNumber evidence="1">2.7.11.1</ecNumber>
    </recommendedName>
</protein>
<accession>A0A9Y2JY70</accession>
<evidence type="ECO:0000256" key="6">
    <source>
        <dbReference type="ARBA" id="ARBA00022777"/>
    </source>
</evidence>
<dbReference type="SMART" id="SM00220">
    <property type="entry name" value="S_TKc"/>
    <property type="match status" value="1"/>
</dbReference>
<dbReference type="PROSITE" id="PS51178">
    <property type="entry name" value="PASTA"/>
    <property type="match status" value="1"/>
</dbReference>
<evidence type="ECO:0000259" key="15">
    <source>
        <dbReference type="PROSITE" id="PS51178"/>
    </source>
</evidence>
<keyword evidence="2" id="KW-0723">Serine/threonine-protein kinase</keyword>
<evidence type="ECO:0000256" key="1">
    <source>
        <dbReference type="ARBA" id="ARBA00012513"/>
    </source>
</evidence>
<feature type="domain" description="Protein kinase" evidence="14">
    <location>
        <begin position="9"/>
        <end position="263"/>
    </location>
</feature>
<keyword evidence="13" id="KW-1133">Transmembrane helix</keyword>
<dbReference type="PANTHER" id="PTHR43289:SF6">
    <property type="entry name" value="SERINE_THREONINE-PROTEIN KINASE NEKL-3"/>
    <property type="match status" value="1"/>
</dbReference>
<dbReference type="EC" id="2.7.11.1" evidence="1"/>
<dbReference type="KEGG" id="amog:QRX60_15305"/>
<dbReference type="PROSITE" id="PS00107">
    <property type="entry name" value="PROTEIN_KINASE_ATP"/>
    <property type="match status" value="1"/>
</dbReference>